<accession>A0A8J4PLW0</accession>
<dbReference type="Pfam" id="PF12796">
    <property type="entry name" value="Ank_2"/>
    <property type="match status" value="1"/>
</dbReference>
<dbReference type="AlphaFoldDB" id="A0A8J4PLW0"/>
<evidence type="ECO:0000313" key="1">
    <source>
        <dbReference type="EMBL" id="KAF2069275.1"/>
    </source>
</evidence>
<dbReference type="InterPro" id="IPR036770">
    <property type="entry name" value="Ankyrin_rpt-contain_sf"/>
</dbReference>
<name>A0A8J4PLW0_9MYCE</name>
<dbReference type="EMBL" id="AJWJ01000700">
    <property type="protein sequence ID" value="KAF2069275.1"/>
    <property type="molecule type" value="Genomic_DNA"/>
</dbReference>
<proteinExistence type="predicted"/>
<dbReference type="Gene3D" id="1.25.40.20">
    <property type="entry name" value="Ankyrin repeat-containing domain"/>
    <property type="match status" value="1"/>
</dbReference>
<organism evidence="1 2">
    <name type="scientific">Polysphondylium violaceum</name>
    <dbReference type="NCBI Taxonomy" id="133409"/>
    <lineage>
        <taxon>Eukaryota</taxon>
        <taxon>Amoebozoa</taxon>
        <taxon>Evosea</taxon>
        <taxon>Eumycetozoa</taxon>
        <taxon>Dictyostelia</taxon>
        <taxon>Dictyosteliales</taxon>
        <taxon>Dictyosteliaceae</taxon>
        <taxon>Polysphondylium</taxon>
    </lineage>
</organism>
<dbReference type="SUPFAM" id="SSF48403">
    <property type="entry name" value="Ankyrin repeat"/>
    <property type="match status" value="1"/>
</dbReference>
<dbReference type="OrthoDB" id="23058at2759"/>
<protein>
    <recommendedName>
        <fullName evidence="3">Ankyrin repeat-containing protein</fullName>
    </recommendedName>
</protein>
<gene>
    <name evidence="1" type="ORF">CYY_009402</name>
</gene>
<sequence>MDQLFHHVFFNQPFIRKHIFYQAAHGANTKTINYRDYSCLNAIIKNGDTKLLELKLHHKEYLMLDMRSLHDLFKLKQLDLFVACMERFRAYLAAPQSHLVMMAAEQNNWEVVQYLIGKGYMYNGQTLLGLACSNGNYALVQDLCKRETEVSLNCFIFSILSKNEEMVKLVFEHGKKSFAKESMFDRERILVDALAIGNLAIFKIVKKYFEESIPLFGIRKWFVYNQALVWRLYVVSVINFEAYKFIYDTFDLSFTRTQDTPSDIQYPPVAATEFGSKEVLVHMFENNLIMSKCTDRMAAKALPYGHFHLYELFSSKYKLNVPLGEFRISNIKGPFPSVEQVRYIVQELDIPLYKNDLLFASKNAEMFKYIFEKGRFQPTMEQLYYCCKHNNLELVAYLHQQGLIVEWTVIANHIFIINPNGCYPLVHLLFTLYQPTLDDLDILVKTMQDAAKLCLNHSVFQLVFYQVFRLTQCMQVYHKSILNACKRGRTMNLQLILEAHMQPLCGELLNEALEKAALGGHLS</sequence>
<keyword evidence="2" id="KW-1185">Reference proteome</keyword>
<evidence type="ECO:0000313" key="2">
    <source>
        <dbReference type="Proteomes" id="UP000695562"/>
    </source>
</evidence>
<reference evidence="1" key="1">
    <citation type="submission" date="2020-01" db="EMBL/GenBank/DDBJ databases">
        <title>Development of genomics and gene disruption for Polysphondylium violaceum indicates a role for the polyketide synthase stlB in stalk morphogenesis.</title>
        <authorList>
            <person name="Narita B."/>
            <person name="Kawabe Y."/>
            <person name="Kin K."/>
            <person name="Saito T."/>
            <person name="Gibbs R."/>
            <person name="Kuspa A."/>
            <person name="Muzny D."/>
            <person name="Queller D."/>
            <person name="Richards S."/>
            <person name="Strassman J."/>
            <person name="Sucgang R."/>
            <person name="Worley K."/>
            <person name="Schaap P."/>
        </authorList>
    </citation>
    <scope>NUCLEOTIDE SEQUENCE</scope>
    <source>
        <strain evidence="1">QSvi11</strain>
    </source>
</reference>
<comment type="caution">
    <text evidence="1">The sequence shown here is derived from an EMBL/GenBank/DDBJ whole genome shotgun (WGS) entry which is preliminary data.</text>
</comment>
<dbReference type="InterPro" id="IPR002110">
    <property type="entry name" value="Ankyrin_rpt"/>
</dbReference>
<evidence type="ECO:0008006" key="3">
    <source>
        <dbReference type="Google" id="ProtNLM"/>
    </source>
</evidence>
<dbReference type="Proteomes" id="UP000695562">
    <property type="component" value="Unassembled WGS sequence"/>
</dbReference>